<evidence type="ECO:0000313" key="3">
    <source>
        <dbReference type="Proteomes" id="UP000075885"/>
    </source>
</evidence>
<dbReference type="EnsemblMetazoa" id="AEPI006815-RA">
    <property type="protein sequence ID" value="AEPI006815-PA"/>
    <property type="gene ID" value="AEPI006815"/>
</dbReference>
<protein>
    <submittedName>
        <fullName evidence="2">Uncharacterized protein</fullName>
    </submittedName>
</protein>
<dbReference type="Proteomes" id="UP000075885">
    <property type="component" value="Unassembled WGS sequence"/>
</dbReference>
<reference evidence="3" key="1">
    <citation type="submission" date="2013-03" db="EMBL/GenBank/DDBJ databases">
        <title>The Genome Sequence of Anopheles epiroticus epiroticus2.</title>
        <authorList>
            <consortium name="The Broad Institute Genomics Platform"/>
            <person name="Neafsey D.E."/>
            <person name="Howell P."/>
            <person name="Walker B."/>
            <person name="Young S.K."/>
            <person name="Zeng Q."/>
            <person name="Gargeya S."/>
            <person name="Fitzgerald M."/>
            <person name="Haas B."/>
            <person name="Abouelleil A."/>
            <person name="Allen A.W."/>
            <person name="Alvarado L."/>
            <person name="Arachchi H.M."/>
            <person name="Berlin A.M."/>
            <person name="Chapman S.B."/>
            <person name="Gainer-Dewar J."/>
            <person name="Goldberg J."/>
            <person name="Griggs A."/>
            <person name="Gujja S."/>
            <person name="Hansen M."/>
            <person name="Howarth C."/>
            <person name="Imamovic A."/>
            <person name="Ireland A."/>
            <person name="Larimer J."/>
            <person name="McCowan C."/>
            <person name="Murphy C."/>
            <person name="Pearson M."/>
            <person name="Poon T.W."/>
            <person name="Priest M."/>
            <person name="Roberts A."/>
            <person name="Saif S."/>
            <person name="Shea T."/>
            <person name="Sisk P."/>
            <person name="Sykes S."/>
            <person name="Wortman J."/>
            <person name="Nusbaum C."/>
            <person name="Birren B."/>
        </authorList>
    </citation>
    <scope>NUCLEOTIDE SEQUENCE [LARGE SCALE GENOMIC DNA]</scope>
    <source>
        <strain evidence="3">Epiroticus2</strain>
    </source>
</reference>
<sequence>MLRWLTIVLSIQLLCIEAQINRRPCQPNEMFACSSKCQELDCGQPLTLNEIVDGMRCILIAIAPVQPSVVLA</sequence>
<feature type="chain" id="PRO_5008131502" evidence="1">
    <location>
        <begin position="19"/>
        <end position="72"/>
    </location>
</feature>
<name>A0A182PIQ2_9DIPT</name>
<organism evidence="2 3">
    <name type="scientific">Anopheles epiroticus</name>
    <dbReference type="NCBI Taxonomy" id="199890"/>
    <lineage>
        <taxon>Eukaryota</taxon>
        <taxon>Metazoa</taxon>
        <taxon>Ecdysozoa</taxon>
        <taxon>Arthropoda</taxon>
        <taxon>Hexapoda</taxon>
        <taxon>Insecta</taxon>
        <taxon>Pterygota</taxon>
        <taxon>Neoptera</taxon>
        <taxon>Endopterygota</taxon>
        <taxon>Diptera</taxon>
        <taxon>Nematocera</taxon>
        <taxon>Culicoidea</taxon>
        <taxon>Culicidae</taxon>
        <taxon>Anophelinae</taxon>
        <taxon>Anopheles</taxon>
    </lineage>
</organism>
<evidence type="ECO:0000256" key="1">
    <source>
        <dbReference type="SAM" id="SignalP"/>
    </source>
</evidence>
<accession>A0A182PIQ2</accession>
<dbReference type="VEuPathDB" id="VectorBase:AEPI006815"/>
<feature type="signal peptide" evidence="1">
    <location>
        <begin position="1"/>
        <end position="18"/>
    </location>
</feature>
<keyword evidence="1" id="KW-0732">Signal</keyword>
<keyword evidence="3" id="KW-1185">Reference proteome</keyword>
<dbReference type="AlphaFoldDB" id="A0A182PIQ2"/>
<reference evidence="2" key="2">
    <citation type="submission" date="2020-05" db="UniProtKB">
        <authorList>
            <consortium name="EnsemblMetazoa"/>
        </authorList>
    </citation>
    <scope>IDENTIFICATION</scope>
    <source>
        <strain evidence="2">Epiroticus2</strain>
    </source>
</reference>
<proteinExistence type="predicted"/>
<evidence type="ECO:0000313" key="2">
    <source>
        <dbReference type="EnsemblMetazoa" id="AEPI006815-PA"/>
    </source>
</evidence>